<evidence type="ECO:0000313" key="1">
    <source>
        <dbReference type="EMBL" id="CAX31844.1"/>
    </source>
</evidence>
<dbReference type="AlphaFoldDB" id="B9ERF7"/>
<sequence>MANNELTIDQLKTITGSGPLRGLGGVVAEGSRDRYMRDTVDSCNAGRASWNNISNPWNHRRYNIRGRLDFDGLWI</sequence>
<dbReference type="KEGG" id="pmt:PMT_2325"/>
<dbReference type="Proteomes" id="UP000001423">
    <property type="component" value="Chromosome"/>
</dbReference>
<organism evidence="1 2">
    <name type="scientific">Prochlorococcus marinus (strain MIT 9313)</name>
    <dbReference type="NCBI Taxonomy" id="74547"/>
    <lineage>
        <taxon>Bacteria</taxon>
        <taxon>Bacillati</taxon>
        <taxon>Cyanobacteriota</taxon>
        <taxon>Cyanophyceae</taxon>
        <taxon>Synechococcales</taxon>
        <taxon>Prochlorococcaceae</taxon>
        <taxon>Prochlorococcus</taxon>
    </lineage>
</organism>
<reference evidence="1 2" key="1">
    <citation type="journal article" date="2003" name="Nature">
        <title>Genome divergence in two Prochlorococcus ecotypes reflects oceanic niche differentiation.</title>
        <authorList>
            <person name="Rocap G."/>
            <person name="Larimer F.W."/>
            <person name="Lamerdin J.E."/>
            <person name="Malfatti S."/>
            <person name="Chain P."/>
            <person name="Ahlgren N.A."/>
            <person name="Arellano A."/>
            <person name="Coleman M."/>
            <person name="Hauser L."/>
            <person name="Hess W.R."/>
            <person name="Johnson Z.I."/>
            <person name="Land M.L."/>
            <person name="Lindell D."/>
            <person name="Post A.F."/>
            <person name="Regala W."/>
            <person name="Shah M."/>
            <person name="Shaw S.L."/>
            <person name="Steglich C."/>
            <person name="Sullivan M.B."/>
            <person name="Ting C.S."/>
            <person name="Tolonen A."/>
            <person name="Webb E.A."/>
            <person name="Zinser E.R."/>
            <person name="Chisholm S.W."/>
        </authorList>
    </citation>
    <scope>NUCLEOTIDE SEQUENCE [LARGE SCALE GENOMIC DNA]</scope>
    <source>
        <strain evidence="2">MIT 9313</strain>
    </source>
</reference>
<evidence type="ECO:0000313" key="2">
    <source>
        <dbReference type="Proteomes" id="UP000001423"/>
    </source>
</evidence>
<accession>B9ERF7</accession>
<protein>
    <submittedName>
        <fullName evidence="1">Uncharacterized protein</fullName>
    </submittedName>
</protein>
<keyword evidence="2" id="KW-1185">Reference proteome</keyword>
<dbReference type="RefSeq" id="WP_157859773.1">
    <property type="nucleotide sequence ID" value="NC_005071.1"/>
</dbReference>
<dbReference type="EMBL" id="BX548175">
    <property type="protein sequence ID" value="CAX31844.1"/>
    <property type="molecule type" value="Genomic_DNA"/>
</dbReference>
<gene>
    <name evidence="1" type="ordered locus">PMT_2325</name>
</gene>
<name>B9ERF7_PROMM</name>
<proteinExistence type="predicted"/>
<dbReference type="NCBIfam" id="NF033456">
    <property type="entry name" value="RiPP_CCRG-2"/>
    <property type="match status" value="1"/>
</dbReference>
<dbReference type="HOGENOM" id="CLU_2668145_0_0_3"/>